<dbReference type="PANTHER" id="PTHR12358">
    <property type="entry name" value="SPHINGOSINE KINASE"/>
    <property type="match status" value="1"/>
</dbReference>
<dbReference type="Proteomes" id="UP001642540">
    <property type="component" value="Unassembled WGS sequence"/>
</dbReference>
<name>A0ABP1QAG8_9HEXA</name>
<sequence>MSNSGEQDDKSNNAPVVDELKAEKSAEEDVLREGIFTVHYPICKPLLCEVSLTPTELVFEEYDESGYESDCDALQERFPIEDIYGLHIVKMQLEEPSLPSVYLCIIFYTSALESDDNRKRVSRILEISQSKESYLGNLDLAKEWSLDFEHLLKAKFPNLHSAPTGKSPSSSQTIEDIFTSLKTSGKKGDEGKNDNRCTTPSKIDLEFCSGTFALVRSILFSRQLLVIVNPVSGQGKGENLYKEQISAVFEDCGIIAHVITTEYSGHASAFISTANLKKFDGIVAVGGDGLVNELVNGLRTRNDSQETSHIPLGVIATGSGNGLARSIAFFYGESQGYKNNPVLYSALAVARGCVSPVNLTEVSLDGKNSYSVLSTGWGLVSDIDIESEVLRPVGEVRFVLWSFVRLANYRRYKAELSYVPSDDNGHINSRITTNDEFVCVYSACQSHIGSDLLFAREAKPFDNTIHLTIVPGSTSRISAACFLYKLMTGGGEHVENEPVKYIKVKEFTIRSEGGIQGALTVDGEKVHGEQITVKLCDAPLYVFCME</sequence>
<protein>
    <recommendedName>
        <fullName evidence="1">DAGKc domain-containing protein</fullName>
    </recommendedName>
</protein>
<feature type="domain" description="DAGKc" evidence="1">
    <location>
        <begin position="219"/>
        <end position="366"/>
    </location>
</feature>
<dbReference type="EMBL" id="CAXLJM020000027">
    <property type="protein sequence ID" value="CAL8095025.1"/>
    <property type="molecule type" value="Genomic_DNA"/>
</dbReference>
<dbReference type="Pfam" id="PF00781">
    <property type="entry name" value="DAGK_cat"/>
    <property type="match status" value="1"/>
</dbReference>
<dbReference type="Gene3D" id="3.40.50.10330">
    <property type="entry name" value="Probable inorganic polyphosphate/atp-NAD kinase, domain 1"/>
    <property type="match status" value="1"/>
</dbReference>
<reference evidence="2 3" key="1">
    <citation type="submission" date="2024-08" db="EMBL/GenBank/DDBJ databases">
        <authorList>
            <person name="Cucini C."/>
            <person name="Frati F."/>
        </authorList>
    </citation>
    <scope>NUCLEOTIDE SEQUENCE [LARGE SCALE GENOMIC DNA]</scope>
</reference>
<accession>A0ABP1QAG8</accession>
<gene>
    <name evidence="2" type="ORF">ODALV1_LOCUS8954</name>
</gene>
<dbReference type="PROSITE" id="PS50146">
    <property type="entry name" value="DAGK"/>
    <property type="match status" value="1"/>
</dbReference>
<dbReference type="InterPro" id="IPR001206">
    <property type="entry name" value="Diacylglycerol_kinase_cat_dom"/>
</dbReference>
<evidence type="ECO:0000259" key="1">
    <source>
        <dbReference type="PROSITE" id="PS50146"/>
    </source>
</evidence>
<organism evidence="2 3">
    <name type="scientific">Orchesella dallaii</name>
    <dbReference type="NCBI Taxonomy" id="48710"/>
    <lineage>
        <taxon>Eukaryota</taxon>
        <taxon>Metazoa</taxon>
        <taxon>Ecdysozoa</taxon>
        <taxon>Arthropoda</taxon>
        <taxon>Hexapoda</taxon>
        <taxon>Collembola</taxon>
        <taxon>Entomobryomorpha</taxon>
        <taxon>Entomobryoidea</taxon>
        <taxon>Orchesellidae</taxon>
        <taxon>Orchesellinae</taxon>
        <taxon>Orchesella</taxon>
    </lineage>
</organism>
<comment type="caution">
    <text evidence="2">The sequence shown here is derived from an EMBL/GenBank/DDBJ whole genome shotgun (WGS) entry which is preliminary data.</text>
</comment>
<proteinExistence type="predicted"/>
<dbReference type="PANTHER" id="PTHR12358:SF112">
    <property type="entry name" value="LD11247P-RELATED"/>
    <property type="match status" value="1"/>
</dbReference>
<dbReference type="InterPro" id="IPR017438">
    <property type="entry name" value="ATP-NAD_kinase_N"/>
</dbReference>
<keyword evidence="3" id="KW-1185">Reference proteome</keyword>
<dbReference type="Gene3D" id="2.60.200.40">
    <property type="match status" value="1"/>
</dbReference>
<dbReference type="SUPFAM" id="SSF111331">
    <property type="entry name" value="NAD kinase/diacylglycerol kinase-like"/>
    <property type="match status" value="1"/>
</dbReference>
<dbReference type="SMART" id="SM00046">
    <property type="entry name" value="DAGKc"/>
    <property type="match status" value="1"/>
</dbReference>
<evidence type="ECO:0000313" key="2">
    <source>
        <dbReference type="EMBL" id="CAL8095025.1"/>
    </source>
</evidence>
<dbReference type="InterPro" id="IPR016064">
    <property type="entry name" value="NAD/diacylglycerol_kinase_sf"/>
</dbReference>
<evidence type="ECO:0000313" key="3">
    <source>
        <dbReference type="Proteomes" id="UP001642540"/>
    </source>
</evidence>
<dbReference type="InterPro" id="IPR050187">
    <property type="entry name" value="Lipid_Phosphate_FormReg"/>
</dbReference>